<gene>
    <name evidence="2" type="ORF">FUG_LOCUS114708</name>
</gene>
<keyword evidence="1" id="KW-0472">Membrane</keyword>
<protein>
    <recommendedName>
        <fullName evidence="3">NAD dependent epimerase/dehydratase</fullName>
    </recommendedName>
</protein>
<proteinExistence type="predicted"/>
<keyword evidence="1" id="KW-0812">Transmembrane</keyword>
<dbReference type="AlphaFoldDB" id="A0A4E9DBX7"/>
<dbReference type="SUPFAM" id="SSF52540">
    <property type="entry name" value="P-loop containing nucleoside triphosphate hydrolases"/>
    <property type="match status" value="1"/>
</dbReference>
<organism evidence="2">
    <name type="scientific">Gibberella zeae</name>
    <name type="common">Wheat head blight fungus</name>
    <name type="synonym">Fusarium graminearum</name>
    <dbReference type="NCBI Taxonomy" id="5518"/>
    <lineage>
        <taxon>Eukaryota</taxon>
        <taxon>Fungi</taxon>
        <taxon>Dikarya</taxon>
        <taxon>Ascomycota</taxon>
        <taxon>Pezizomycotina</taxon>
        <taxon>Sordariomycetes</taxon>
        <taxon>Hypocreomycetidae</taxon>
        <taxon>Hypocreales</taxon>
        <taxon>Nectriaceae</taxon>
        <taxon>Fusarium</taxon>
    </lineage>
</organism>
<dbReference type="InterPro" id="IPR040632">
    <property type="entry name" value="Sulfotransfer_4"/>
</dbReference>
<dbReference type="PANTHER" id="PTHR36978:SF4">
    <property type="entry name" value="P-LOOP CONTAINING NUCLEOSIDE TRIPHOSPHATE HYDROLASE PROTEIN"/>
    <property type="match status" value="1"/>
</dbReference>
<name>A0A4E9DBX7_GIBZA</name>
<dbReference type="EMBL" id="CAAKMV010000088">
    <property type="protein sequence ID" value="VIO54163.1"/>
    <property type="molecule type" value="Genomic_DNA"/>
</dbReference>
<dbReference type="Gene3D" id="3.40.50.300">
    <property type="entry name" value="P-loop containing nucleotide triphosphate hydrolases"/>
    <property type="match status" value="1"/>
</dbReference>
<reference evidence="2" key="1">
    <citation type="submission" date="2019-04" db="EMBL/GenBank/DDBJ databases">
        <authorList>
            <person name="Melise S."/>
            <person name="Noan J."/>
            <person name="Okalmin O."/>
        </authorList>
    </citation>
    <scope>NUCLEOTIDE SEQUENCE</scope>
    <source>
        <strain evidence="2">FN9</strain>
    </source>
</reference>
<dbReference type="InterPro" id="IPR027417">
    <property type="entry name" value="P-loop_NTPase"/>
</dbReference>
<keyword evidence="1" id="KW-1133">Transmembrane helix</keyword>
<evidence type="ECO:0008006" key="3">
    <source>
        <dbReference type="Google" id="ProtNLM"/>
    </source>
</evidence>
<dbReference type="PANTHER" id="PTHR36978">
    <property type="entry name" value="P-LOOP CONTAINING NUCLEOTIDE TRIPHOSPHATE HYDROLASE"/>
    <property type="match status" value="1"/>
</dbReference>
<accession>A0A4E9DBX7</accession>
<sequence>MSKPVKDMKILSLGMPRTGSSSIAKALTILGCDGVHHGIQSISLPHEQVLMSKAANSTFPTLPTYTGSPFTRNDWDALFGNYEAVTDMGSLFALQLIKAYPHAKVILVQRDVDTWFESMNEACFDRLWGWRADLIIDYLGPMWGLQGGRTLRTVLLGFFGADSVDGMRKVAKDRYMRHYEEIRAAVPKERLLEFSLEQSWGPLCEFLGHDVPEGVNFPVENNRSEHIARIKTKENRFLRLALFTGIKKSIPWVAIITIIVISLFLR</sequence>
<evidence type="ECO:0000256" key="1">
    <source>
        <dbReference type="SAM" id="Phobius"/>
    </source>
</evidence>
<dbReference type="Pfam" id="PF17784">
    <property type="entry name" value="Sulfotransfer_4"/>
    <property type="match status" value="1"/>
</dbReference>
<feature type="transmembrane region" description="Helical" evidence="1">
    <location>
        <begin position="249"/>
        <end position="265"/>
    </location>
</feature>
<evidence type="ECO:0000313" key="2">
    <source>
        <dbReference type="EMBL" id="VIO54163.1"/>
    </source>
</evidence>